<comment type="subcellular location">
    <subcellularLocation>
        <location evidence="1">Mitochondrion</location>
    </subcellularLocation>
</comment>
<keyword evidence="4" id="KW-0496">Mitochondrion</keyword>
<dbReference type="GO" id="GO:0006412">
    <property type="term" value="P:translation"/>
    <property type="evidence" value="ECO:0007669"/>
    <property type="project" value="InterPro"/>
</dbReference>
<evidence type="ECO:0000256" key="5">
    <source>
        <dbReference type="ARBA" id="ARBA00023274"/>
    </source>
</evidence>
<dbReference type="GO" id="GO:0003735">
    <property type="term" value="F:structural constituent of ribosome"/>
    <property type="evidence" value="ECO:0007669"/>
    <property type="project" value="InterPro"/>
</dbReference>
<evidence type="ECO:0000256" key="1">
    <source>
        <dbReference type="ARBA" id="ARBA00004173"/>
    </source>
</evidence>
<dbReference type="Gene3D" id="3.30.780.10">
    <property type="entry name" value="SUI1-like domain"/>
    <property type="match status" value="1"/>
</dbReference>
<comment type="similarity">
    <text evidence="2">Belongs to the mitochondrion-specific ribosomal protein mL49 family.</text>
</comment>
<reference evidence="9" key="1">
    <citation type="submission" date="2025-08" db="UniProtKB">
        <authorList>
            <consortium name="RefSeq"/>
        </authorList>
    </citation>
    <scope>IDENTIFICATION</scope>
</reference>
<evidence type="ECO:0000256" key="6">
    <source>
        <dbReference type="ARBA" id="ARBA00035191"/>
    </source>
</evidence>
<evidence type="ECO:0000256" key="4">
    <source>
        <dbReference type="ARBA" id="ARBA00023128"/>
    </source>
</evidence>
<keyword evidence="3 9" id="KW-0689">Ribosomal protein</keyword>
<dbReference type="PANTHER" id="PTHR13477:SF0">
    <property type="entry name" value="LARGE RIBOSOMAL SUBUNIT PROTEIN ML49"/>
    <property type="match status" value="1"/>
</dbReference>
<sequence>MHLERVQHSLPGYNDLFGLLLHWQRSNEGSLPKKIIPPPKYEENLPSGYKPATVKPGQYPYYVKRSRNHMLPVYLVIKRRGMWRVTKVIHISGDIWKLNDSLQKHLAKIYPEDVIFPSRVNEVYGSIIFRGDYYEAICKFFYDRGF</sequence>
<evidence type="ECO:0000256" key="3">
    <source>
        <dbReference type="ARBA" id="ARBA00022980"/>
    </source>
</evidence>
<dbReference type="GeneID" id="113470142"/>
<dbReference type="Pfam" id="PF05046">
    <property type="entry name" value="Img2"/>
    <property type="match status" value="1"/>
</dbReference>
<dbReference type="RefSeq" id="XP_026684161.1">
    <property type="nucleotide sequence ID" value="XM_026828360.1"/>
</dbReference>
<dbReference type="PaxDb" id="121845-A0A3Q0J6T8"/>
<name>A0A3Q0J6T8_DIACI</name>
<dbReference type="AlphaFoldDB" id="A0A3Q0J6T8"/>
<keyword evidence="8" id="KW-1185">Reference proteome</keyword>
<evidence type="ECO:0000313" key="8">
    <source>
        <dbReference type="Proteomes" id="UP000079169"/>
    </source>
</evidence>
<evidence type="ECO:0000313" key="9">
    <source>
        <dbReference type="RefSeq" id="XP_026684161.1"/>
    </source>
</evidence>
<evidence type="ECO:0000256" key="2">
    <source>
        <dbReference type="ARBA" id="ARBA00005677"/>
    </source>
</evidence>
<dbReference type="PANTHER" id="PTHR13477">
    <property type="entry name" value="MITOCHONDRIAL 39S RIBOSOMAL PROTEIN L49"/>
    <property type="match status" value="1"/>
</dbReference>
<accession>A0A3Q0J6T8</accession>
<dbReference type="Proteomes" id="UP000079169">
    <property type="component" value="Unplaced"/>
</dbReference>
<proteinExistence type="inferred from homology"/>
<evidence type="ECO:0000256" key="7">
    <source>
        <dbReference type="ARBA" id="ARBA00035545"/>
    </source>
</evidence>
<gene>
    <name evidence="9" type="primary">LOC113470142</name>
</gene>
<keyword evidence="5" id="KW-0687">Ribonucleoprotein</keyword>
<dbReference type="KEGG" id="dci:113470142"/>
<dbReference type="STRING" id="121845.A0A3Q0J6T8"/>
<protein>
    <recommendedName>
        <fullName evidence="6">Large ribosomal subunit protein mL49</fullName>
    </recommendedName>
    <alternativeName>
        <fullName evidence="7">39S ribosomal protein L49, mitochondrial</fullName>
    </alternativeName>
</protein>
<dbReference type="InterPro" id="IPR007740">
    <property type="entry name" value="Ribosomal_mL49"/>
</dbReference>
<organism evidence="8 9">
    <name type="scientific">Diaphorina citri</name>
    <name type="common">Asian citrus psyllid</name>
    <dbReference type="NCBI Taxonomy" id="121845"/>
    <lineage>
        <taxon>Eukaryota</taxon>
        <taxon>Metazoa</taxon>
        <taxon>Ecdysozoa</taxon>
        <taxon>Arthropoda</taxon>
        <taxon>Hexapoda</taxon>
        <taxon>Insecta</taxon>
        <taxon>Pterygota</taxon>
        <taxon>Neoptera</taxon>
        <taxon>Paraneoptera</taxon>
        <taxon>Hemiptera</taxon>
        <taxon>Sternorrhyncha</taxon>
        <taxon>Psylloidea</taxon>
        <taxon>Psyllidae</taxon>
        <taxon>Diaphorininae</taxon>
        <taxon>Diaphorina</taxon>
    </lineage>
</organism>
<dbReference type="GO" id="GO:0005762">
    <property type="term" value="C:mitochondrial large ribosomal subunit"/>
    <property type="evidence" value="ECO:0007669"/>
    <property type="project" value="TreeGrafter"/>
</dbReference>